<dbReference type="Gramene" id="AUR62003128-RA">
    <property type="protein sequence ID" value="AUR62003128-RA:cds"/>
    <property type="gene ID" value="AUR62003128"/>
</dbReference>
<proteinExistence type="predicted"/>
<keyword evidence="2" id="KW-1185">Reference proteome</keyword>
<dbReference type="PANTHER" id="PTHR46609:SF4">
    <property type="entry name" value="RESTRICTION ENDONUCLEASE, TYPE II-LIKE SUPERFAMILY PROTEIN"/>
    <property type="match status" value="1"/>
</dbReference>
<reference evidence="1" key="2">
    <citation type="submission" date="2021-03" db="UniProtKB">
        <authorList>
            <consortium name="EnsemblPlants"/>
        </authorList>
    </citation>
    <scope>IDENTIFICATION</scope>
</reference>
<sequence>MDLYVWTPNGSSLFRLYRDVEYWDAIKRALDDFWWNHVQPAKELYNKSKFTDPLTQLRLLKSDIAFSLIDHCYCLEPNDGKGGKVPFAELVNAYLQGLIMLSKVQTSSSQILFPISLAGSCSRHSLKSPLCFMTFPVLEGIGAISTET</sequence>
<reference evidence="1" key="1">
    <citation type="journal article" date="2017" name="Nature">
        <title>The genome of Chenopodium quinoa.</title>
        <authorList>
            <person name="Jarvis D.E."/>
            <person name="Ho Y.S."/>
            <person name="Lightfoot D.J."/>
            <person name="Schmoeckel S.M."/>
            <person name="Li B."/>
            <person name="Borm T.J.A."/>
            <person name="Ohyanagi H."/>
            <person name="Mineta K."/>
            <person name="Michell C.T."/>
            <person name="Saber N."/>
            <person name="Kharbatia N.M."/>
            <person name="Rupper R.R."/>
            <person name="Sharp A.R."/>
            <person name="Dally N."/>
            <person name="Boughton B.A."/>
            <person name="Woo Y.H."/>
            <person name="Gao G."/>
            <person name="Schijlen E.G.W.M."/>
            <person name="Guo X."/>
            <person name="Momin A.A."/>
            <person name="Negrao S."/>
            <person name="Al-Babili S."/>
            <person name="Gehring C."/>
            <person name="Roessner U."/>
            <person name="Jung C."/>
            <person name="Murphy K."/>
            <person name="Arold S.T."/>
            <person name="Gojobori T."/>
            <person name="van der Linden C.G."/>
            <person name="van Loo E.N."/>
            <person name="Jellen E.N."/>
            <person name="Maughan P.J."/>
            <person name="Tester M."/>
        </authorList>
    </citation>
    <scope>NUCLEOTIDE SEQUENCE [LARGE SCALE GENOMIC DNA]</scope>
    <source>
        <strain evidence="1">cv. PI 614886</strain>
    </source>
</reference>
<evidence type="ECO:0000313" key="2">
    <source>
        <dbReference type="Proteomes" id="UP000596660"/>
    </source>
</evidence>
<organism evidence="1 2">
    <name type="scientific">Chenopodium quinoa</name>
    <name type="common">Quinoa</name>
    <dbReference type="NCBI Taxonomy" id="63459"/>
    <lineage>
        <taxon>Eukaryota</taxon>
        <taxon>Viridiplantae</taxon>
        <taxon>Streptophyta</taxon>
        <taxon>Embryophyta</taxon>
        <taxon>Tracheophyta</taxon>
        <taxon>Spermatophyta</taxon>
        <taxon>Magnoliopsida</taxon>
        <taxon>eudicotyledons</taxon>
        <taxon>Gunneridae</taxon>
        <taxon>Pentapetalae</taxon>
        <taxon>Caryophyllales</taxon>
        <taxon>Chenopodiaceae</taxon>
        <taxon>Chenopodioideae</taxon>
        <taxon>Atripliceae</taxon>
        <taxon>Chenopodium</taxon>
    </lineage>
</organism>
<dbReference type="Proteomes" id="UP000596660">
    <property type="component" value="Unplaced"/>
</dbReference>
<accession>A0A803KVS0</accession>
<dbReference type="PANTHER" id="PTHR46609">
    <property type="entry name" value="EXONUCLEASE, PHAGE-TYPE/RECB, C-TERMINAL DOMAIN-CONTAINING PROTEIN"/>
    <property type="match status" value="1"/>
</dbReference>
<dbReference type="EnsemblPlants" id="AUR62003128-RA">
    <property type="protein sequence ID" value="AUR62003128-RA:cds"/>
    <property type="gene ID" value="AUR62003128"/>
</dbReference>
<protein>
    <submittedName>
        <fullName evidence="1">Uncharacterized protein</fullName>
    </submittedName>
</protein>
<dbReference type="InterPro" id="IPR051703">
    <property type="entry name" value="NF-kappa-B_Signaling_Reg"/>
</dbReference>
<evidence type="ECO:0000313" key="1">
    <source>
        <dbReference type="EnsemblPlants" id="AUR62003128-RA:cds"/>
    </source>
</evidence>
<name>A0A803KVS0_CHEQI</name>
<dbReference type="AlphaFoldDB" id="A0A803KVS0"/>